<dbReference type="GO" id="GO:0005524">
    <property type="term" value="F:ATP binding"/>
    <property type="evidence" value="ECO:0007669"/>
    <property type="project" value="UniProtKB-UniRule"/>
</dbReference>
<dbReference type="InterPro" id="IPR008271">
    <property type="entry name" value="Ser/Thr_kinase_AS"/>
</dbReference>
<dbReference type="OrthoDB" id="541276at2759"/>
<proteinExistence type="inferred from homology"/>
<dbReference type="GO" id="GO:0005737">
    <property type="term" value="C:cytoplasm"/>
    <property type="evidence" value="ECO:0007669"/>
    <property type="project" value="TreeGrafter"/>
</dbReference>
<feature type="compositionally biased region" description="Polar residues" evidence="5">
    <location>
        <begin position="330"/>
        <end position="353"/>
    </location>
</feature>
<dbReference type="Pfam" id="PF00069">
    <property type="entry name" value="Pkinase"/>
    <property type="match status" value="1"/>
</dbReference>
<evidence type="ECO:0000256" key="1">
    <source>
        <dbReference type="ARBA" id="ARBA00022741"/>
    </source>
</evidence>
<evidence type="ECO:0000313" key="7">
    <source>
        <dbReference type="EMBL" id="RDX50522.1"/>
    </source>
</evidence>
<feature type="domain" description="Protein kinase" evidence="6">
    <location>
        <begin position="20"/>
        <end position="288"/>
    </location>
</feature>
<keyword evidence="1 3" id="KW-0547">Nucleotide-binding</keyword>
<dbReference type="SUPFAM" id="SSF56112">
    <property type="entry name" value="Protein kinase-like (PK-like)"/>
    <property type="match status" value="1"/>
</dbReference>
<evidence type="ECO:0000256" key="4">
    <source>
        <dbReference type="RuleBase" id="RU000304"/>
    </source>
</evidence>
<name>A0A371DDH9_9APHY</name>
<gene>
    <name evidence="7" type="ORF">OH76DRAFT_1482293</name>
</gene>
<feature type="region of interest" description="Disordered" evidence="5">
    <location>
        <begin position="330"/>
        <end position="372"/>
    </location>
</feature>
<keyword evidence="4" id="KW-0418">Kinase</keyword>
<dbReference type="PROSITE" id="PS00107">
    <property type="entry name" value="PROTEIN_KINASE_ATP"/>
    <property type="match status" value="1"/>
</dbReference>
<dbReference type="Proteomes" id="UP000256964">
    <property type="component" value="Unassembled WGS sequence"/>
</dbReference>
<dbReference type="Gene3D" id="1.10.510.10">
    <property type="entry name" value="Transferase(Phosphotransferase) domain 1"/>
    <property type="match status" value="1"/>
</dbReference>
<sequence>MSFASDTLPNFTGCTLDKRYELTKLLGSGTYGVVYKAIDHSAKPESDSRFCAVKIIKKKGRSPTEVETVRREVTLHGFVSDHPNVVTLHDCIEDEKYFYIILEYIPGGDLFSQICDKQAYINDDELLRSAFLSLVDAVEACHDAKIAHRDIKPENVLTTADGSKVFLADFGLATTKRMVEEHGVGTSIYMAPECVDSGSGTYCTRSADIWALGMIFVNMISSRNPWQKAVLKDKGFALYVEDHDFLYDTMPISEEAHTILQRIFTINPLRRITLSKLRRAIENIDTFFRPTEDMEEAIPTKTRTLSNKATEFDTLVEELGLHYQARASTTSYVESATTTPELSPSCSRSTSQDSDMESSGAITPPEGLDAPKSVVVPKDLEMAQERLNALILL</sequence>
<evidence type="ECO:0000256" key="3">
    <source>
        <dbReference type="PROSITE-ProRule" id="PRU10141"/>
    </source>
</evidence>
<comment type="similarity">
    <text evidence="4">Belongs to the protein kinase superfamily.</text>
</comment>
<reference evidence="7 8" key="1">
    <citation type="journal article" date="2018" name="Biotechnol. Biofuels">
        <title>Integrative visual omics of the white-rot fungus Polyporus brumalis exposes the biotechnological potential of its oxidative enzymes for delignifying raw plant biomass.</title>
        <authorList>
            <person name="Miyauchi S."/>
            <person name="Rancon A."/>
            <person name="Drula E."/>
            <person name="Hage H."/>
            <person name="Chaduli D."/>
            <person name="Favel A."/>
            <person name="Grisel S."/>
            <person name="Henrissat B."/>
            <person name="Herpoel-Gimbert I."/>
            <person name="Ruiz-Duenas F.J."/>
            <person name="Chevret D."/>
            <person name="Hainaut M."/>
            <person name="Lin J."/>
            <person name="Wang M."/>
            <person name="Pangilinan J."/>
            <person name="Lipzen A."/>
            <person name="Lesage-Meessen L."/>
            <person name="Navarro D."/>
            <person name="Riley R."/>
            <person name="Grigoriev I.V."/>
            <person name="Zhou S."/>
            <person name="Raouche S."/>
            <person name="Rosso M.N."/>
        </authorList>
    </citation>
    <scope>NUCLEOTIDE SEQUENCE [LARGE SCALE GENOMIC DNA]</scope>
    <source>
        <strain evidence="7 8">BRFM 1820</strain>
    </source>
</reference>
<evidence type="ECO:0000313" key="8">
    <source>
        <dbReference type="Proteomes" id="UP000256964"/>
    </source>
</evidence>
<dbReference type="InterPro" id="IPR017441">
    <property type="entry name" value="Protein_kinase_ATP_BS"/>
</dbReference>
<protein>
    <submittedName>
        <fullName evidence="7">Kinase-like protein</fullName>
    </submittedName>
</protein>
<keyword evidence="8" id="KW-1185">Reference proteome</keyword>
<dbReference type="STRING" id="139420.A0A371DDH9"/>
<dbReference type="PANTHER" id="PTHR24346">
    <property type="entry name" value="MAP/MICROTUBULE AFFINITY-REGULATING KINASE"/>
    <property type="match status" value="1"/>
</dbReference>
<dbReference type="EMBL" id="KZ857399">
    <property type="protein sequence ID" value="RDX50522.1"/>
    <property type="molecule type" value="Genomic_DNA"/>
</dbReference>
<dbReference type="PANTHER" id="PTHR24346:SF30">
    <property type="entry name" value="MATERNAL EMBRYONIC LEUCINE ZIPPER KINASE"/>
    <property type="match status" value="1"/>
</dbReference>
<dbReference type="AlphaFoldDB" id="A0A371DDH9"/>
<evidence type="ECO:0000256" key="5">
    <source>
        <dbReference type="SAM" id="MobiDB-lite"/>
    </source>
</evidence>
<organism evidence="7 8">
    <name type="scientific">Lentinus brumalis</name>
    <dbReference type="NCBI Taxonomy" id="2498619"/>
    <lineage>
        <taxon>Eukaryota</taxon>
        <taxon>Fungi</taxon>
        <taxon>Dikarya</taxon>
        <taxon>Basidiomycota</taxon>
        <taxon>Agaricomycotina</taxon>
        <taxon>Agaricomycetes</taxon>
        <taxon>Polyporales</taxon>
        <taxon>Polyporaceae</taxon>
        <taxon>Lentinus</taxon>
    </lineage>
</organism>
<dbReference type="InterPro" id="IPR011009">
    <property type="entry name" value="Kinase-like_dom_sf"/>
</dbReference>
<dbReference type="PROSITE" id="PS00108">
    <property type="entry name" value="PROTEIN_KINASE_ST"/>
    <property type="match status" value="1"/>
</dbReference>
<keyword evidence="2 3" id="KW-0067">ATP-binding</keyword>
<feature type="binding site" evidence="3">
    <location>
        <position position="58"/>
    </location>
    <ligand>
        <name>ATP</name>
        <dbReference type="ChEBI" id="CHEBI:30616"/>
    </ligand>
</feature>
<evidence type="ECO:0000259" key="6">
    <source>
        <dbReference type="PROSITE" id="PS50011"/>
    </source>
</evidence>
<dbReference type="SMART" id="SM00220">
    <property type="entry name" value="S_TKc"/>
    <property type="match status" value="1"/>
</dbReference>
<evidence type="ECO:0000256" key="2">
    <source>
        <dbReference type="ARBA" id="ARBA00022840"/>
    </source>
</evidence>
<accession>A0A371DDH9</accession>
<dbReference type="GO" id="GO:0004674">
    <property type="term" value="F:protein serine/threonine kinase activity"/>
    <property type="evidence" value="ECO:0007669"/>
    <property type="project" value="UniProtKB-KW"/>
</dbReference>
<keyword evidence="4" id="KW-0723">Serine/threonine-protein kinase</keyword>
<dbReference type="PROSITE" id="PS50011">
    <property type="entry name" value="PROTEIN_KINASE_DOM"/>
    <property type="match status" value="1"/>
</dbReference>
<dbReference type="InterPro" id="IPR000719">
    <property type="entry name" value="Prot_kinase_dom"/>
</dbReference>
<dbReference type="GO" id="GO:0035556">
    <property type="term" value="P:intracellular signal transduction"/>
    <property type="evidence" value="ECO:0007669"/>
    <property type="project" value="TreeGrafter"/>
</dbReference>
<keyword evidence="4" id="KW-0808">Transferase</keyword>